<protein>
    <recommendedName>
        <fullName evidence="3">Rx N-terminal domain-containing protein</fullName>
    </recommendedName>
</protein>
<evidence type="ECO:0000313" key="2">
    <source>
        <dbReference type="Proteomes" id="UP001428341"/>
    </source>
</evidence>
<sequence length="170" mass="19730">MSIVGETILTVTIEMLVEKLISDVIQLFARQEQIQAALKDWKKKLRMIRAVLDEMKQSASNLYGFLKELKLTAAEAEIYIADRDPYKGSLKYYQRLSNRYDARNFDLAVGENQKKKPFIPIVCINLLRNAEGKSESILVQHFEESLNYVMLNQNRVKTLIDQEEEKLSLE</sequence>
<evidence type="ECO:0008006" key="3">
    <source>
        <dbReference type="Google" id="ProtNLM"/>
    </source>
</evidence>
<dbReference type="PANTHER" id="PTHR46817:SF1">
    <property type="entry name" value="SAC DOMAIN-CONTAINING PROTEIN"/>
    <property type="match status" value="1"/>
</dbReference>
<reference evidence="1 2" key="1">
    <citation type="submission" date="2024-05" db="EMBL/GenBank/DDBJ databases">
        <title>Haplotype-resolved chromosome-level genome assembly of Huyou (Citrus changshanensis).</title>
        <authorList>
            <person name="Miao C."/>
            <person name="Chen W."/>
            <person name="Wu Y."/>
            <person name="Wang L."/>
            <person name="Zhao S."/>
            <person name="Grierson D."/>
            <person name="Xu C."/>
            <person name="Chen K."/>
        </authorList>
    </citation>
    <scope>NUCLEOTIDE SEQUENCE [LARGE SCALE GENOMIC DNA]</scope>
    <source>
        <strain evidence="1">01-14</strain>
        <tissue evidence="1">Leaf</tissue>
    </source>
</reference>
<name>A0AAP0MEP0_9ROSI</name>
<dbReference type="AlphaFoldDB" id="A0AAP0MEP0"/>
<dbReference type="PANTHER" id="PTHR46817">
    <property type="entry name" value="PHOSPHOINOSITIDE PHOSPHATASE SAC9-RELATED"/>
    <property type="match status" value="1"/>
</dbReference>
<evidence type="ECO:0000313" key="1">
    <source>
        <dbReference type="EMBL" id="KAK9200625.1"/>
    </source>
</evidence>
<comment type="caution">
    <text evidence="1">The sequence shown here is derived from an EMBL/GenBank/DDBJ whole genome shotgun (WGS) entry which is preliminary data.</text>
</comment>
<proteinExistence type="predicted"/>
<keyword evidence="2" id="KW-1185">Reference proteome</keyword>
<organism evidence="1 2">
    <name type="scientific">Citrus x changshan-huyou</name>
    <dbReference type="NCBI Taxonomy" id="2935761"/>
    <lineage>
        <taxon>Eukaryota</taxon>
        <taxon>Viridiplantae</taxon>
        <taxon>Streptophyta</taxon>
        <taxon>Embryophyta</taxon>
        <taxon>Tracheophyta</taxon>
        <taxon>Spermatophyta</taxon>
        <taxon>Magnoliopsida</taxon>
        <taxon>eudicotyledons</taxon>
        <taxon>Gunneridae</taxon>
        <taxon>Pentapetalae</taxon>
        <taxon>rosids</taxon>
        <taxon>malvids</taxon>
        <taxon>Sapindales</taxon>
        <taxon>Rutaceae</taxon>
        <taxon>Aurantioideae</taxon>
        <taxon>Citrus</taxon>
    </lineage>
</organism>
<dbReference type="Proteomes" id="UP001428341">
    <property type="component" value="Unassembled WGS sequence"/>
</dbReference>
<gene>
    <name evidence="1" type="ORF">WN944_015823</name>
</gene>
<dbReference type="EMBL" id="JBCGBO010000005">
    <property type="protein sequence ID" value="KAK9200625.1"/>
    <property type="molecule type" value="Genomic_DNA"/>
</dbReference>
<accession>A0AAP0MEP0</accession>